<accession>A0A937RG30</accession>
<reference evidence="3" key="1">
    <citation type="submission" date="2020-12" db="EMBL/GenBank/DDBJ databases">
        <title>Genomic characterization of non-nitrogen-fixing Frankia strains.</title>
        <authorList>
            <person name="Carlos-Shanley C."/>
            <person name="Guerra T."/>
            <person name="Hahn D."/>
        </authorList>
    </citation>
    <scope>NUCLEOTIDE SEQUENCE</scope>
    <source>
        <strain evidence="3">CN6</strain>
    </source>
</reference>
<dbReference type="GO" id="GO:0006635">
    <property type="term" value="P:fatty acid beta-oxidation"/>
    <property type="evidence" value="ECO:0007669"/>
    <property type="project" value="TreeGrafter"/>
</dbReference>
<dbReference type="SUPFAM" id="SSF52096">
    <property type="entry name" value="ClpP/crotonase"/>
    <property type="match status" value="1"/>
</dbReference>
<gene>
    <name evidence="3" type="ORF">I7412_31215</name>
</gene>
<dbReference type="EMBL" id="JAEACQ010000276">
    <property type="protein sequence ID" value="MBL7631551.1"/>
    <property type="molecule type" value="Genomic_DNA"/>
</dbReference>
<dbReference type="PANTHER" id="PTHR11941">
    <property type="entry name" value="ENOYL-COA HYDRATASE-RELATED"/>
    <property type="match status" value="1"/>
</dbReference>
<sequence length="243" mass="25482">MIDLEIEAGLAVVTINRPEARNAISLATMDELEKVLDTVDESGAHALAITGAGDRAFISGGDIKELAAIRTLEGAVDMALRMRGLCDRIAAFPGPVIAAMNGHALGGGAEVAVAADIRIAAEGIQIGFTQVMLAIMPAWGGSERLVGIVGRGRALMLAGSGTVVDAAEAARLGLVDQVLGREEFDAGWRALARSLAHRPASEIKRIVSGTTTPQEAAEAFGRLWVTDEHWAAVEKVQSRIKKK</sequence>
<organism evidence="3 4">
    <name type="scientific">Frankia nepalensis</name>
    <dbReference type="NCBI Taxonomy" id="1836974"/>
    <lineage>
        <taxon>Bacteria</taxon>
        <taxon>Bacillati</taxon>
        <taxon>Actinomycetota</taxon>
        <taxon>Actinomycetes</taxon>
        <taxon>Frankiales</taxon>
        <taxon>Frankiaceae</taxon>
        <taxon>Frankia</taxon>
    </lineage>
</organism>
<dbReference type="InterPro" id="IPR029045">
    <property type="entry name" value="ClpP/crotonase-like_dom_sf"/>
</dbReference>
<dbReference type="AlphaFoldDB" id="A0A937RG30"/>
<evidence type="ECO:0000256" key="1">
    <source>
        <dbReference type="ARBA" id="ARBA00005254"/>
    </source>
</evidence>
<evidence type="ECO:0000313" key="4">
    <source>
        <dbReference type="Proteomes" id="UP000604475"/>
    </source>
</evidence>
<dbReference type="Pfam" id="PF00378">
    <property type="entry name" value="ECH_1"/>
    <property type="match status" value="1"/>
</dbReference>
<dbReference type="Proteomes" id="UP000604475">
    <property type="component" value="Unassembled WGS sequence"/>
</dbReference>
<dbReference type="PROSITE" id="PS00166">
    <property type="entry name" value="ENOYL_COA_HYDRATASE"/>
    <property type="match status" value="1"/>
</dbReference>
<dbReference type="GO" id="GO:0003824">
    <property type="term" value="F:catalytic activity"/>
    <property type="evidence" value="ECO:0007669"/>
    <property type="project" value="InterPro"/>
</dbReference>
<dbReference type="CDD" id="cd06558">
    <property type="entry name" value="crotonase-like"/>
    <property type="match status" value="1"/>
</dbReference>
<comment type="caution">
    <text evidence="3">The sequence shown here is derived from an EMBL/GenBank/DDBJ whole genome shotgun (WGS) entry which is preliminary data.</text>
</comment>
<proteinExistence type="inferred from homology"/>
<protein>
    <submittedName>
        <fullName evidence="3">Enoyl-CoA hydratase/isomerase family protein</fullName>
    </submittedName>
</protein>
<name>A0A937RG30_9ACTN</name>
<dbReference type="InterPro" id="IPR018376">
    <property type="entry name" value="Enoyl-CoA_hyd/isom_CS"/>
</dbReference>
<dbReference type="Gene3D" id="3.90.226.10">
    <property type="entry name" value="2-enoyl-CoA Hydratase, Chain A, domain 1"/>
    <property type="match status" value="1"/>
</dbReference>
<evidence type="ECO:0000256" key="2">
    <source>
        <dbReference type="RuleBase" id="RU003707"/>
    </source>
</evidence>
<dbReference type="PANTHER" id="PTHR11941:SF54">
    <property type="entry name" value="ENOYL-COA HYDRATASE, MITOCHONDRIAL"/>
    <property type="match status" value="1"/>
</dbReference>
<evidence type="ECO:0000313" key="3">
    <source>
        <dbReference type="EMBL" id="MBL7631551.1"/>
    </source>
</evidence>
<dbReference type="RefSeq" id="WP_203000427.1">
    <property type="nucleotide sequence ID" value="NZ_JADWYU010000218.1"/>
</dbReference>
<comment type="similarity">
    <text evidence="1 2">Belongs to the enoyl-CoA hydratase/isomerase family.</text>
</comment>
<keyword evidence="4" id="KW-1185">Reference proteome</keyword>
<dbReference type="InterPro" id="IPR001753">
    <property type="entry name" value="Enoyl-CoA_hydra/iso"/>
</dbReference>